<organism evidence="1 2">
    <name type="scientific">Sphingobium cupriresistens</name>
    <dbReference type="NCBI Taxonomy" id="1132417"/>
    <lineage>
        <taxon>Bacteria</taxon>
        <taxon>Pseudomonadati</taxon>
        <taxon>Pseudomonadota</taxon>
        <taxon>Alphaproteobacteria</taxon>
        <taxon>Sphingomonadales</taxon>
        <taxon>Sphingomonadaceae</taxon>
        <taxon>Sphingobium</taxon>
    </lineage>
</organism>
<dbReference type="OrthoDB" id="8452228at2"/>
<dbReference type="Gene3D" id="1.10.3230.30">
    <property type="entry name" value="Phage gp6-like head-tail connector protein"/>
    <property type="match status" value="1"/>
</dbReference>
<name>A0A8G1ZHI3_9SPHN</name>
<dbReference type="RefSeq" id="WP_129926013.1">
    <property type="nucleotide sequence ID" value="NZ_SEOO01000007.1"/>
</dbReference>
<dbReference type="NCBIfam" id="TIGR01560">
    <property type="entry name" value="put_DNA_pack"/>
    <property type="match status" value="1"/>
</dbReference>
<dbReference type="Pfam" id="PF05135">
    <property type="entry name" value="Phage_connect_1"/>
    <property type="match status" value="1"/>
</dbReference>
<evidence type="ECO:0000313" key="1">
    <source>
        <dbReference type="EMBL" id="RYM12877.1"/>
    </source>
</evidence>
<proteinExistence type="predicted"/>
<gene>
    <name evidence="1" type="ORF">EWH12_06040</name>
</gene>
<dbReference type="CDD" id="cd08054">
    <property type="entry name" value="gp6"/>
    <property type="match status" value="1"/>
</dbReference>
<reference evidence="1 2" key="1">
    <citation type="submission" date="2019-02" db="EMBL/GenBank/DDBJ databases">
        <authorList>
            <person name="Feng G."/>
        </authorList>
    </citation>
    <scope>NUCLEOTIDE SEQUENCE [LARGE SCALE GENOMIC DNA]</scope>
    <source>
        <strain evidence="1 2">CCTCC AB 2011146</strain>
    </source>
</reference>
<accession>A0A8G1ZHI3</accession>
<dbReference type="Proteomes" id="UP000291572">
    <property type="component" value="Unassembled WGS sequence"/>
</dbReference>
<dbReference type="AlphaFoldDB" id="A0A8G1ZHI3"/>
<evidence type="ECO:0000313" key="2">
    <source>
        <dbReference type="Proteomes" id="UP000291572"/>
    </source>
</evidence>
<dbReference type="InterPro" id="IPR011738">
    <property type="entry name" value="Phage_CHP"/>
</dbReference>
<dbReference type="InterPro" id="IPR021146">
    <property type="entry name" value="Phage_gp6-like_head-tail"/>
</dbReference>
<dbReference type="NCBIfam" id="TIGR02215">
    <property type="entry name" value="phage_chp_gp8"/>
    <property type="match status" value="1"/>
</dbReference>
<comment type="caution">
    <text evidence="1">The sequence shown here is derived from an EMBL/GenBank/DDBJ whole genome shotgun (WGS) entry which is preliminary data.</text>
</comment>
<evidence type="ECO:0008006" key="3">
    <source>
        <dbReference type="Google" id="ProtNLM"/>
    </source>
</evidence>
<dbReference type="InterPro" id="IPR006450">
    <property type="entry name" value="Phage_HK97_gp6-like"/>
</dbReference>
<sequence>MSWHPVVPVAPAVEPVSLAQAKLQCRVIGTDEDDTLDLYIASARSHAEAYCGVAFAERTVVAHCDSFSDLARLPFAPVNSVTSIEYVDPAGSTQTLPTSVYELRSDNLEPGIVLKPSQAWPAIQLGSRIALTASVGVAPPDDVLHAMLLFIADSFDRREHAKAGDWTILDSLLCNHRRSVS</sequence>
<dbReference type="EMBL" id="SEOO01000007">
    <property type="protein sequence ID" value="RYM12877.1"/>
    <property type="molecule type" value="Genomic_DNA"/>
</dbReference>
<protein>
    <recommendedName>
        <fullName evidence="3">PhiE125 gp8 family phage protein</fullName>
    </recommendedName>
</protein>